<reference evidence="2 3" key="1">
    <citation type="submission" date="2020-07" db="EMBL/GenBank/DDBJ databases">
        <title>Sequencing the genomes of 1000 actinobacteria strains.</title>
        <authorList>
            <person name="Klenk H.-P."/>
        </authorList>
    </citation>
    <scope>NUCLEOTIDE SEQUENCE [LARGE SCALE GENOMIC DNA]</scope>
    <source>
        <strain evidence="2 3">DSM 45975</strain>
    </source>
</reference>
<dbReference type="Gene3D" id="3.30.420.10">
    <property type="entry name" value="Ribonuclease H-like superfamily/Ribonuclease H"/>
    <property type="match status" value="1"/>
</dbReference>
<dbReference type="SUPFAM" id="SSF53098">
    <property type="entry name" value="Ribonuclease H-like"/>
    <property type="match status" value="1"/>
</dbReference>
<sequence>MRHNGRRHHLYPTSEGWVYLATVLDCYSKTIVGWALDDHYRASLITKAIHMAAHSHTIPAGAIFHSDRGSNHKSADFGNTLRSLGIRRSVGRAGSSFDNAMAESFFATLKNERVPRMTGLIRQHAIADIATCIELRYNHRRLRFGVGCKNPHEVQIERQNRLDVA</sequence>
<dbReference type="PANTHER" id="PTHR46889">
    <property type="entry name" value="TRANSPOSASE INSF FOR INSERTION SEQUENCE IS3B-RELATED"/>
    <property type="match status" value="1"/>
</dbReference>
<keyword evidence="3" id="KW-1185">Reference proteome</keyword>
<evidence type="ECO:0000313" key="2">
    <source>
        <dbReference type="EMBL" id="MBA8823976.1"/>
    </source>
</evidence>
<dbReference type="EMBL" id="JACGWZ010000001">
    <property type="protein sequence ID" value="MBA8823976.1"/>
    <property type="molecule type" value="Genomic_DNA"/>
</dbReference>
<organism evidence="2 3">
    <name type="scientific">Halosaccharopolyspora lacisalsi</name>
    <dbReference type="NCBI Taxonomy" id="1000566"/>
    <lineage>
        <taxon>Bacteria</taxon>
        <taxon>Bacillati</taxon>
        <taxon>Actinomycetota</taxon>
        <taxon>Actinomycetes</taxon>
        <taxon>Pseudonocardiales</taxon>
        <taxon>Pseudonocardiaceae</taxon>
        <taxon>Halosaccharopolyspora</taxon>
    </lineage>
</organism>
<feature type="domain" description="Integrase catalytic" evidence="1">
    <location>
        <begin position="1"/>
        <end position="159"/>
    </location>
</feature>
<dbReference type="Proteomes" id="UP000569329">
    <property type="component" value="Unassembled WGS sequence"/>
</dbReference>
<dbReference type="InterPro" id="IPR012337">
    <property type="entry name" value="RNaseH-like_sf"/>
</dbReference>
<dbReference type="InterPro" id="IPR050900">
    <property type="entry name" value="Transposase_IS3/IS150/IS904"/>
</dbReference>
<accession>A0A839DUN2</accession>
<dbReference type="InterPro" id="IPR036397">
    <property type="entry name" value="RNaseH_sf"/>
</dbReference>
<evidence type="ECO:0000259" key="1">
    <source>
        <dbReference type="PROSITE" id="PS50994"/>
    </source>
</evidence>
<proteinExistence type="predicted"/>
<dbReference type="PANTHER" id="PTHR46889:SF4">
    <property type="entry name" value="TRANSPOSASE INSO FOR INSERTION SEQUENCE ELEMENT IS911B-RELATED"/>
    <property type="match status" value="1"/>
</dbReference>
<evidence type="ECO:0000313" key="3">
    <source>
        <dbReference type="Proteomes" id="UP000569329"/>
    </source>
</evidence>
<protein>
    <submittedName>
        <fullName evidence="2">Transposase InsO family protein</fullName>
    </submittedName>
</protein>
<dbReference type="GO" id="GO:0015074">
    <property type="term" value="P:DNA integration"/>
    <property type="evidence" value="ECO:0007669"/>
    <property type="project" value="InterPro"/>
</dbReference>
<dbReference type="AlphaFoldDB" id="A0A839DUN2"/>
<dbReference type="Pfam" id="PF00665">
    <property type="entry name" value="rve"/>
    <property type="match status" value="1"/>
</dbReference>
<dbReference type="PROSITE" id="PS50994">
    <property type="entry name" value="INTEGRASE"/>
    <property type="match status" value="1"/>
</dbReference>
<dbReference type="RefSeq" id="WP_182543162.1">
    <property type="nucleotide sequence ID" value="NZ_JACGWZ010000001.1"/>
</dbReference>
<comment type="caution">
    <text evidence="2">The sequence shown here is derived from an EMBL/GenBank/DDBJ whole genome shotgun (WGS) entry which is preliminary data.</text>
</comment>
<dbReference type="GO" id="GO:0003676">
    <property type="term" value="F:nucleic acid binding"/>
    <property type="evidence" value="ECO:0007669"/>
    <property type="project" value="InterPro"/>
</dbReference>
<gene>
    <name evidence="2" type="ORF">FHX42_001305</name>
</gene>
<name>A0A839DUN2_9PSEU</name>
<dbReference type="InterPro" id="IPR001584">
    <property type="entry name" value="Integrase_cat-core"/>
</dbReference>